<dbReference type="InterPro" id="IPR050237">
    <property type="entry name" value="ATP-dep_AMP-bd_enzyme"/>
</dbReference>
<dbReference type="RefSeq" id="WP_220582082.1">
    <property type="nucleotide sequence ID" value="NZ_RKLT01000020.1"/>
</dbReference>
<feature type="domain" description="AMP-binding enzyme C-terminal" evidence="2">
    <location>
        <begin position="439"/>
        <end position="512"/>
    </location>
</feature>
<evidence type="ECO:0000259" key="1">
    <source>
        <dbReference type="Pfam" id="PF00501"/>
    </source>
</evidence>
<dbReference type="InterPro" id="IPR000873">
    <property type="entry name" value="AMP-dep_synth/lig_dom"/>
</dbReference>
<dbReference type="Pfam" id="PF13193">
    <property type="entry name" value="AMP-binding_C"/>
    <property type="match status" value="1"/>
</dbReference>
<dbReference type="PANTHER" id="PTHR43767:SF7">
    <property type="entry name" value="MEDIUM_LONG-CHAIN-FATTY-ACID--COA LIGASE FADD8"/>
    <property type="match status" value="1"/>
</dbReference>
<dbReference type="Pfam" id="PF00501">
    <property type="entry name" value="AMP-binding"/>
    <property type="match status" value="1"/>
</dbReference>
<evidence type="ECO:0000259" key="2">
    <source>
        <dbReference type="Pfam" id="PF13193"/>
    </source>
</evidence>
<evidence type="ECO:0000313" key="4">
    <source>
        <dbReference type="Proteomes" id="UP001430455"/>
    </source>
</evidence>
<reference evidence="3 4" key="1">
    <citation type="submission" date="2021-06" db="EMBL/GenBank/DDBJ databases">
        <title>Halomicroarcula sp. a new haloarchaeum isolated from saline soil.</title>
        <authorList>
            <person name="Duran-Viseras A."/>
            <person name="Sanchez-Porro C."/>
            <person name="Ventosa A."/>
        </authorList>
    </citation>
    <scope>NUCLEOTIDE SEQUENCE [LARGE SCALE GENOMIC DNA]</scope>
    <source>
        <strain evidence="3 4">F27</strain>
    </source>
</reference>
<comment type="caution">
    <text evidence="3">The sequence shown here is derived from an EMBL/GenBank/DDBJ whole genome shotgun (WGS) entry which is preliminary data.</text>
</comment>
<dbReference type="EMBL" id="RKLT01000020">
    <property type="protein sequence ID" value="MBX0297495.1"/>
    <property type="molecule type" value="Genomic_DNA"/>
</dbReference>
<organism evidence="3 4">
    <name type="scientific">Haloarcula nitratireducens</name>
    <dbReference type="NCBI Taxonomy" id="2487749"/>
    <lineage>
        <taxon>Archaea</taxon>
        <taxon>Methanobacteriati</taxon>
        <taxon>Methanobacteriota</taxon>
        <taxon>Stenosarchaea group</taxon>
        <taxon>Halobacteria</taxon>
        <taxon>Halobacteriales</taxon>
        <taxon>Haloarculaceae</taxon>
        <taxon>Haloarcula</taxon>
    </lineage>
</organism>
<evidence type="ECO:0000313" key="3">
    <source>
        <dbReference type="EMBL" id="MBX0297495.1"/>
    </source>
</evidence>
<protein>
    <submittedName>
        <fullName evidence="3">AMP-binding protein</fullName>
    </submittedName>
</protein>
<proteinExistence type="predicted"/>
<dbReference type="InterPro" id="IPR045851">
    <property type="entry name" value="AMP-bd_C_sf"/>
</dbReference>
<dbReference type="InterPro" id="IPR025110">
    <property type="entry name" value="AMP-bd_C"/>
</dbReference>
<dbReference type="Gene3D" id="3.40.50.12780">
    <property type="entry name" value="N-terminal domain of ligase-like"/>
    <property type="match status" value="1"/>
</dbReference>
<dbReference type="Proteomes" id="UP001430455">
    <property type="component" value="Unassembled WGS sequence"/>
</dbReference>
<name>A0AAW4PHI0_9EURY</name>
<keyword evidence="4" id="KW-1185">Reference proteome</keyword>
<gene>
    <name evidence="3" type="ORF">EGH23_21700</name>
</gene>
<dbReference type="AlphaFoldDB" id="A0AAW4PHI0"/>
<feature type="domain" description="AMP-dependent synthetase/ligase" evidence="1">
    <location>
        <begin position="13"/>
        <end position="388"/>
    </location>
</feature>
<dbReference type="SUPFAM" id="SSF56801">
    <property type="entry name" value="Acetyl-CoA synthetase-like"/>
    <property type="match status" value="1"/>
</dbReference>
<accession>A0AAW4PHI0</accession>
<dbReference type="PANTHER" id="PTHR43767">
    <property type="entry name" value="LONG-CHAIN-FATTY-ACID--COA LIGASE"/>
    <property type="match status" value="1"/>
</dbReference>
<dbReference type="InterPro" id="IPR042099">
    <property type="entry name" value="ANL_N_sf"/>
</dbReference>
<sequence>MSSPYPETLSSLFDQALRKYADRPALQDGTQSLTYGDIDKRSAQVASALASLGVGLEDRVGVLLENAVSVPVVDIGILRAGGARLPLNPQHSVDELRYLLSDADAETVVCDAARLDALRTVSATVDSLQTVIVVGADGNDSISIDGIEVHRYETLLDSHDGDFDRPSPSPEAIAGHFYTGGTTGKPKGVLYTHRCLVENLQAHLLEFGFADDDVGLLTTPLSHSAGTFCLAALLGGGKVLIRDQFDPDETAEIIERAGVTWTFLVPTMIYRLLDADSLAAVGHSSLTRIIYGAAPMRTDRLREGIERIGPVFHQFYGQTEVPNLITTFPPAEHARAAEAGDLDRLQSAGTPCLRATVEVRDAQTDEPLPPGETGEVAVAAPYAFEGYFDRPETTAETRRDGWVYTGDIGRLDDAGYLTLVDRSSDVIVTGGMNVYGRSVEQILREHPDVAEAIVVGVPDEEWGEAVHAVLVPAETTIDRESVEAVADERLAAYKRPKSYEILESLPTTNLGKIDRSEIRERYWDDEERSIH</sequence>
<dbReference type="GO" id="GO:0016877">
    <property type="term" value="F:ligase activity, forming carbon-sulfur bonds"/>
    <property type="evidence" value="ECO:0007669"/>
    <property type="project" value="UniProtKB-ARBA"/>
</dbReference>
<dbReference type="Gene3D" id="3.30.300.30">
    <property type="match status" value="1"/>
</dbReference>